<keyword evidence="2" id="KW-0408">Iron</keyword>
<dbReference type="InterPro" id="IPR010376">
    <property type="entry name" value="GBBH-like_N"/>
</dbReference>
<comment type="caution">
    <text evidence="4">The sequence shown here is derived from an EMBL/GenBank/DDBJ whole genome shotgun (WGS) entry which is preliminary data.</text>
</comment>
<accession>A0A7W6R129</accession>
<dbReference type="Proteomes" id="UP000540909">
    <property type="component" value="Unassembled WGS sequence"/>
</dbReference>
<gene>
    <name evidence="4" type="ORF">GGD57_001091</name>
</gene>
<dbReference type="EMBL" id="JACIFY010000003">
    <property type="protein sequence ID" value="MBB4234535.1"/>
    <property type="molecule type" value="Genomic_DNA"/>
</dbReference>
<name>A0A7W6R129_9HYPH</name>
<evidence type="ECO:0000313" key="5">
    <source>
        <dbReference type="Proteomes" id="UP000540909"/>
    </source>
</evidence>
<protein>
    <submittedName>
        <fullName evidence="4">DUF971 family protein</fullName>
    </submittedName>
</protein>
<dbReference type="Gene3D" id="3.30.2020.30">
    <property type="match status" value="1"/>
</dbReference>
<dbReference type="InterPro" id="IPR038492">
    <property type="entry name" value="GBBH-like_N_sf"/>
</dbReference>
<dbReference type="RefSeq" id="WP_184467596.1">
    <property type="nucleotide sequence ID" value="NZ_JACIFY010000003.1"/>
</dbReference>
<dbReference type="GO" id="GO:0046872">
    <property type="term" value="F:metal ion binding"/>
    <property type="evidence" value="ECO:0007669"/>
    <property type="project" value="UniProtKB-KW"/>
</dbReference>
<proteinExistence type="predicted"/>
<evidence type="ECO:0000256" key="1">
    <source>
        <dbReference type="ARBA" id="ARBA00022723"/>
    </source>
</evidence>
<evidence type="ECO:0000259" key="3">
    <source>
        <dbReference type="Pfam" id="PF06155"/>
    </source>
</evidence>
<dbReference type="AlphaFoldDB" id="A0A7W6R129"/>
<organism evidence="4 5">
    <name type="scientific">Rhizobium esperanzae</name>
    <dbReference type="NCBI Taxonomy" id="1967781"/>
    <lineage>
        <taxon>Bacteria</taxon>
        <taxon>Pseudomonadati</taxon>
        <taxon>Pseudomonadota</taxon>
        <taxon>Alphaproteobacteria</taxon>
        <taxon>Hyphomicrobiales</taxon>
        <taxon>Rhizobiaceae</taxon>
        <taxon>Rhizobium/Agrobacterium group</taxon>
        <taxon>Rhizobium</taxon>
    </lineage>
</organism>
<sequence length="95" mass="10598">MTPLQLKLKPERRTLAITWEGGDISLLPASELRRRSRAAQAVRASLDGREASFDNVTVTGIEPIGSYAVRLVFSDGHDRGIYPWQYLREIADSLA</sequence>
<dbReference type="PANTHER" id="PTHR35303">
    <property type="entry name" value="OS02G0197800 PROTEIN"/>
    <property type="match status" value="1"/>
</dbReference>
<keyword evidence="1" id="KW-0479">Metal-binding</keyword>
<reference evidence="4 5" key="1">
    <citation type="submission" date="2020-08" db="EMBL/GenBank/DDBJ databases">
        <title>Genomic Encyclopedia of Type Strains, Phase IV (KMG-V): Genome sequencing to study the core and pangenomes of soil and plant-associated prokaryotes.</title>
        <authorList>
            <person name="Whitman W."/>
        </authorList>
    </citation>
    <scope>NUCLEOTIDE SEQUENCE [LARGE SCALE GENOMIC DNA]</scope>
    <source>
        <strain evidence="4 5">SEMIA 4089</strain>
    </source>
</reference>
<evidence type="ECO:0000256" key="2">
    <source>
        <dbReference type="ARBA" id="ARBA00023004"/>
    </source>
</evidence>
<dbReference type="Pfam" id="PF06155">
    <property type="entry name" value="GBBH-like_N"/>
    <property type="match status" value="1"/>
</dbReference>
<evidence type="ECO:0000313" key="4">
    <source>
        <dbReference type="EMBL" id="MBB4234535.1"/>
    </source>
</evidence>
<feature type="domain" description="Gamma-butyrobetaine hydroxylase-like N-terminal" evidence="3">
    <location>
        <begin position="7"/>
        <end position="88"/>
    </location>
</feature>